<dbReference type="Pfam" id="PF05018">
    <property type="entry name" value="CFA20_dom"/>
    <property type="match status" value="2"/>
</dbReference>
<protein>
    <recommendedName>
        <fullName evidence="2">CFA20 domain-containing protein</fullName>
    </recommendedName>
</protein>
<dbReference type="Bgee" id="ENSPREG00000018352">
    <property type="expression patterns" value="Expressed in caudal fin"/>
</dbReference>
<dbReference type="GeneTree" id="ENSGT00940000171912"/>
<feature type="domain" description="CFA20" evidence="2">
    <location>
        <begin position="1"/>
        <end position="121"/>
    </location>
</feature>
<keyword evidence="4" id="KW-1185">Reference proteome</keyword>
<evidence type="ECO:0000256" key="1">
    <source>
        <dbReference type="SAM" id="MobiDB-lite"/>
    </source>
</evidence>
<evidence type="ECO:0000259" key="2">
    <source>
        <dbReference type="Pfam" id="PF05018"/>
    </source>
</evidence>
<feature type="domain" description="CFA20" evidence="2">
    <location>
        <begin position="142"/>
        <end position="195"/>
    </location>
</feature>
<accession>A0A3P9PZA8</accession>
<dbReference type="Proteomes" id="UP000242638">
    <property type="component" value="Unassembled WGS sequence"/>
</dbReference>
<dbReference type="STRING" id="8081.ENSPREP00000027150"/>
<proteinExistence type="predicted"/>
<dbReference type="InterPro" id="IPR040441">
    <property type="entry name" value="CFA20/CFAP20DC"/>
</dbReference>
<organism evidence="3 4">
    <name type="scientific">Poecilia reticulata</name>
    <name type="common">Guppy</name>
    <name type="synonym">Acanthophacelus reticulatus</name>
    <dbReference type="NCBI Taxonomy" id="8081"/>
    <lineage>
        <taxon>Eukaryota</taxon>
        <taxon>Metazoa</taxon>
        <taxon>Chordata</taxon>
        <taxon>Craniata</taxon>
        <taxon>Vertebrata</taxon>
        <taxon>Euteleostomi</taxon>
        <taxon>Actinopterygii</taxon>
        <taxon>Neopterygii</taxon>
        <taxon>Teleostei</taxon>
        <taxon>Neoteleostei</taxon>
        <taxon>Acanthomorphata</taxon>
        <taxon>Ovalentaria</taxon>
        <taxon>Atherinomorphae</taxon>
        <taxon>Cyprinodontiformes</taxon>
        <taxon>Poeciliidae</taxon>
        <taxon>Poeciliinae</taxon>
        <taxon>Poecilia</taxon>
    </lineage>
</organism>
<reference evidence="4" key="1">
    <citation type="submission" date="2013-11" db="EMBL/GenBank/DDBJ databases">
        <title>The genomic landscape of the Guanapo guppy.</title>
        <authorList>
            <person name="Kuenstner A."/>
            <person name="Dreyer C."/>
        </authorList>
    </citation>
    <scope>NUCLEOTIDE SEQUENCE</scope>
    <source>
        <strain evidence="4">Guanapo</strain>
    </source>
</reference>
<dbReference type="InterPro" id="IPR015943">
    <property type="entry name" value="WD40/YVTN_repeat-like_dom_sf"/>
</dbReference>
<reference evidence="3" key="2">
    <citation type="submission" date="2025-08" db="UniProtKB">
        <authorList>
            <consortium name="Ensembl"/>
        </authorList>
    </citation>
    <scope>IDENTIFICATION</scope>
    <source>
        <strain evidence="3">Guanapo</strain>
    </source>
</reference>
<dbReference type="PANTHER" id="PTHR12458">
    <property type="entry name" value="ORF PROTEIN"/>
    <property type="match status" value="1"/>
</dbReference>
<dbReference type="InterPro" id="IPR007714">
    <property type="entry name" value="CFA20_dom"/>
</dbReference>
<feature type="region of interest" description="Disordered" evidence="1">
    <location>
        <begin position="269"/>
        <end position="296"/>
    </location>
</feature>
<reference evidence="3" key="3">
    <citation type="submission" date="2025-09" db="UniProtKB">
        <authorList>
            <consortium name="Ensembl"/>
        </authorList>
    </citation>
    <scope>IDENTIFICATION</scope>
    <source>
        <strain evidence="3">Guanapo</strain>
    </source>
</reference>
<dbReference type="Ensembl" id="ENSPRET00000027440.1">
    <property type="protein sequence ID" value="ENSPREP00000027150.1"/>
    <property type="gene ID" value="ENSPREG00000018352.1"/>
</dbReference>
<dbReference type="OMA" id="YWHDLYD"/>
<sequence length="471" mass="52508">MASTGWQHPYVNIFKHVKVEQWKRSAKAGDVASSMDRTLRCPVFSIKGPVPTNSYILVPKSSHQSLGLTGRYFYLLFRPTPGKYFMVHLDVAVKEGQVVRISFSNMFKEFKSTNTWLQFPFLCGAAKDSVYDKTSRSARRGLVGPAPDSVRWTCLMIDLCFTLTFYLNRRHAHLKSVKLCANMAVKNMFTSDLLLEPGENLTFSEAKLRGLSSCRGTGPIPREMSFPVPKGGSWNDFYDHVKYETLRRFRRNRGCGSAESCGFDSSYLLPSDQTDESRSTRIGGPVQHRGSPRQPIAASKLVKADSRPYIWSLCFRRESETCCIFVSSSQLPGNRASVASSVPELSPSDATEAGVHVYAHPQDALSTHGDSSGDEVTLPAAGGWTAAVKHELLPDPILQLSRIIGFGGATTRYALWTNSGEEVVYPCHAIIVSMKILSREQQFFIGHTDKVLPFVTYQFCFCKNVFTFVAR</sequence>
<dbReference type="Gene3D" id="2.130.10.10">
    <property type="entry name" value="YVTN repeat-like/Quinoprotein amine dehydrogenase"/>
    <property type="match status" value="2"/>
</dbReference>
<evidence type="ECO:0000313" key="3">
    <source>
        <dbReference type="Ensembl" id="ENSPREP00000027150.1"/>
    </source>
</evidence>
<dbReference type="AlphaFoldDB" id="A0A3P9PZA8"/>
<evidence type="ECO:0000313" key="4">
    <source>
        <dbReference type="Proteomes" id="UP000242638"/>
    </source>
</evidence>
<name>A0A3P9PZA8_POERE</name>